<comment type="caution">
    <text evidence="2">The sequence shown here is derived from an EMBL/GenBank/DDBJ whole genome shotgun (WGS) entry which is preliminary data.</text>
</comment>
<feature type="compositionally biased region" description="Polar residues" evidence="1">
    <location>
        <begin position="128"/>
        <end position="144"/>
    </location>
</feature>
<evidence type="ECO:0000256" key="1">
    <source>
        <dbReference type="SAM" id="MobiDB-lite"/>
    </source>
</evidence>
<reference evidence="2" key="1">
    <citation type="journal article" date="2015" name="Nature">
        <title>Complex archaea that bridge the gap between prokaryotes and eukaryotes.</title>
        <authorList>
            <person name="Spang A."/>
            <person name="Saw J.H."/>
            <person name="Jorgensen S.L."/>
            <person name="Zaremba-Niedzwiedzka K."/>
            <person name="Martijn J."/>
            <person name="Lind A.E."/>
            <person name="van Eijk R."/>
            <person name="Schleper C."/>
            <person name="Guy L."/>
            <person name="Ettema T.J."/>
        </authorList>
    </citation>
    <scope>NUCLEOTIDE SEQUENCE</scope>
</reference>
<dbReference type="EMBL" id="LAZR01004037">
    <property type="protein sequence ID" value="KKN12386.1"/>
    <property type="molecule type" value="Genomic_DNA"/>
</dbReference>
<dbReference type="AlphaFoldDB" id="A0A0F9QGT6"/>
<protein>
    <submittedName>
        <fullName evidence="2">Uncharacterized protein</fullName>
    </submittedName>
</protein>
<name>A0A0F9QGT6_9ZZZZ</name>
<proteinExistence type="predicted"/>
<gene>
    <name evidence="2" type="ORF">LCGC14_1016970</name>
</gene>
<evidence type="ECO:0000313" key="2">
    <source>
        <dbReference type="EMBL" id="KKN12386.1"/>
    </source>
</evidence>
<accession>A0A0F9QGT6</accession>
<organism evidence="2">
    <name type="scientific">marine sediment metagenome</name>
    <dbReference type="NCBI Taxonomy" id="412755"/>
    <lineage>
        <taxon>unclassified sequences</taxon>
        <taxon>metagenomes</taxon>
        <taxon>ecological metagenomes</taxon>
    </lineage>
</organism>
<sequence length="144" mass="15676">MKVLRITSDDIEGLLKEIGEAMEPQRCSKEEAEDRQYRSSRLAYSVTRAALDAEGDPHAGALLHCSIDRIDSRGINGMTAALLCEAACSYLDIEQEADKEAFKTKFIACLDIAVQALGEVIEEHNDASTEQSTQVSSDQPPATS</sequence>
<feature type="region of interest" description="Disordered" evidence="1">
    <location>
        <begin position="125"/>
        <end position="144"/>
    </location>
</feature>